<dbReference type="Proteomes" id="UP000887581">
    <property type="component" value="Unplaced"/>
</dbReference>
<evidence type="ECO:0000313" key="7">
    <source>
        <dbReference type="Proteomes" id="UP000887581"/>
    </source>
</evidence>
<dbReference type="GO" id="GO:0051726">
    <property type="term" value="P:regulation of cell cycle"/>
    <property type="evidence" value="ECO:0007669"/>
    <property type="project" value="InterPro"/>
</dbReference>
<keyword evidence="7" id="KW-1185">Reference proteome</keyword>
<evidence type="ECO:0000256" key="2">
    <source>
        <dbReference type="ARBA" id="ARBA00006726"/>
    </source>
</evidence>
<evidence type="ECO:0000259" key="6">
    <source>
        <dbReference type="Pfam" id="PF02234"/>
    </source>
</evidence>
<dbReference type="WBParaSite" id="sdigi.contig28.g2183.t1">
    <property type="protein sequence ID" value="sdigi.contig28.g2183.t1"/>
    <property type="gene ID" value="sdigi.contig28.g2183"/>
</dbReference>
<comment type="subcellular location">
    <subcellularLocation>
        <location evidence="1">Nucleus</location>
    </subcellularLocation>
</comment>
<dbReference type="AlphaFoldDB" id="A0A915PN67"/>
<dbReference type="GO" id="GO:0004861">
    <property type="term" value="F:cyclin-dependent protein serine/threonine kinase inhibitor activity"/>
    <property type="evidence" value="ECO:0007669"/>
    <property type="project" value="InterPro"/>
</dbReference>
<dbReference type="InterPro" id="IPR044898">
    <property type="entry name" value="CDI_dom_sf"/>
</dbReference>
<proteinExistence type="inferred from homology"/>
<evidence type="ECO:0000256" key="3">
    <source>
        <dbReference type="ARBA" id="ARBA00023013"/>
    </source>
</evidence>
<sequence length="205" mass="23034">MENSVVISTPVNATTTAIVSRKMGAVKPLKRNARRCLFGRPDPQVVDQWLTKELDEIRREQQLRWNFLFGPENPCVSTVRDWEFSPVPAESVPQFYRSSYYLSNRCTPCEVENCIPCSSNISNNCSLDSTATSVTSDCSDAEMPVLPTTTASGLSKRKGRLIAKKQTKLTAFMNVDSRKRLRQQTKKAPSSPKSIRLIGHCRSFI</sequence>
<evidence type="ECO:0000256" key="4">
    <source>
        <dbReference type="ARBA" id="ARBA00023242"/>
    </source>
</evidence>
<evidence type="ECO:0000256" key="1">
    <source>
        <dbReference type="ARBA" id="ARBA00004123"/>
    </source>
</evidence>
<keyword evidence="3" id="KW-0649">Protein kinase inhibitor</keyword>
<evidence type="ECO:0000256" key="5">
    <source>
        <dbReference type="ARBA" id="ARBA00023306"/>
    </source>
</evidence>
<keyword evidence="5" id="KW-0131">Cell cycle</keyword>
<comment type="similarity">
    <text evidence="2">Belongs to the CDI family.</text>
</comment>
<feature type="domain" description="Cyclin-dependent kinase inhibitor" evidence="6">
    <location>
        <begin position="36"/>
        <end position="75"/>
    </location>
</feature>
<name>A0A915PN67_9BILA</name>
<keyword evidence="4" id="KW-0539">Nucleus</keyword>
<reference evidence="8" key="1">
    <citation type="submission" date="2022-11" db="UniProtKB">
        <authorList>
            <consortium name="WormBaseParasite"/>
        </authorList>
    </citation>
    <scope>IDENTIFICATION</scope>
</reference>
<protein>
    <submittedName>
        <fullName evidence="8">Cyclin-dependent kinase inhibitor domain-containing protein</fullName>
    </submittedName>
</protein>
<dbReference type="PANTHER" id="PTHR10265:SF45">
    <property type="entry name" value="DACAPO"/>
    <property type="match status" value="1"/>
</dbReference>
<dbReference type="PANTHER" id="PTHR10265">
    <property type="entry name" value="CYCLIN-DEPENDENT KINASE INHIBITOR 1"/>
    <property type="match status" value="1"/>
</dbReference>
<dbReference type="Pfam" id="PF02234">
    <property type="entry name" value="CDI"/>
    <property type="match status" value="1"/>
</dbReference>
<dbReference type="InterPro" id="IPR003175">
    <property type="entry name" value="CDI_dom"/>
</dbReference>
<evidence type="ECO:0000313" key="8">
    <source>
        <dbReference type="WBParaSite" id="sdigi.contig28.g2183.t1"/>
    </source>
</evidence>
<dbReference type="GO" id="GO:0005634">
    <property type="term" value="C:nucleus"/>
    <property type="evidence" value="ECO:0007669"/>
    <property type="project" value="UniProtKB-SubCell"/>
</dbReference>
<organism evidence="7 8">
    <name type="scientific">Setaria digitata</name>
    <dbReference type="NCBI Taxonomy" id="48799"/>
    <lineage>
        <taxon>Eukaryota</taxon>
        <taxon>Metazoa</taxon>
        <taxon>Ecdysozoa</taxon>
        <taxon>Nematoda</taxon>
        <taxon>Chromadorea</taxon>
        <taxon>Rhabditida</taxon>
        <taxon>Spirurina</taxon>
        <taxon>Spiruromorpha</taxon>
        <taxon>Filarioidea</taxon>
        <taxon>Setariidae</taxon>
        <taxon>Setaria</taxon>
    </lineage>
</organism>
<dbReference type="Gene3D" id="4.10.365.10">
    <property type="entry name" value="p27"/>
    <property type="match status" value="1"/>
</dbReference>
<accession>A0A915PN67</accession>